<keyword evidence="1" id="KW-0472">Membrane</keyword>
<sequence length="42" mass="4808">MLVLAFGFLLLDFYCYLSLLLLLENGIRDRFLGCLIQLLATV</sequence>
<evidence type="ECO:0000256" key="1">
    <source>
        <dbReference type="SAM" id="Phobius"/>
    </source>
</evidence>
<reference evidence="2 3" key="1">
    <citation type="submission" date="2019-01" db="EMBL/GenBank/DDBJ databases">
        <authorList>
            <person name="Brito A."/>
        </authorList>
    </citation>
    <scope>NUCLEOTIDE SEQUENCE [LARGE SCALE GENOMIC DNA]</scope>
    <source>
        <strain evidence="2">1</strain>
    </source>
</reference>
<proteinExistence type="predicted"/>
<keyword evidence="1" id="KW-0812">Transmembrane</keyword>
<evidence type="ECO:0000313" key="3">
    <source>
        <dbReference type="Proteomes" id="UP000320055"/>
    </source>
</evidence>
<dbReference type="EMBL" id="CAACVJ010000611">
    <property type="protein sequence ID" value="VEP17830.1"/>
    <property type="molecule type" value="Genomic_DNA"/>
</dbReference>
<accession>A0A563W2E0</accession>
<keyword evidence="3" id="KW-1185">Reference proteome</keyword>
<organism evidence="2 3">
    <name type="scientific">Hyella patelloides LEGE 07179</name>
    <dbReference type="NCBI Taxonomy" id="945734"/>
    <lineage>
        <taxon>Bacteria</taxon>
        <taxon>Bacillati</taxon>
        <taxon>Cyanobacteriota</taxon>
        <taxon>Cyanophyceae</taxon>
        <taxon>Pleurocapsales</taxon>
        <taxon>Hyellaceae</taxon>
        <taxon>Hyella</taxon>
    </lineage>
</organism>
<gene>
    <name evidence="2" type="ORF">H1P_6490002</name>
</gene>
<feature type="transmembrane region" description="Helical" evidence="1">
    <location>
        <begin position="6"/>
        <end position="23"/>
    </location>
</feature>
<keyword evidence="1" id="KW-1133">Transmembrane helix</keyword>
<dbReference type="AlphaFoldDB" id="A0A563W2E0"/>
<dbReference type="Proteomes" id="UP000320055">
    <property type="component" value="Unassembled WGS sequence"/>
</dbReference>
<protein>
    <submittedName>
        <fullName evidence="2">Uncharacterized protein</fullName>
    </submittedName>
</protein>
<name>A0A563W2E0_9CYAN</name>
<evidence type="ECO:0000313" key="2">
    <source>
        <dbReference type="EMBL" id="VEP17830.1"/>
    </source>
</evidence>